<comment type="subunit">
    <text evidence="5">Component of the eukaryotic translation initiation factor 3 (eIF-3) complex.</text>
</comment>
<dbReference type="WBParaSite" id="sdigi.contig1.g94.t1">
    <property type="protein sequence ID" value="sdigi.contig1.g94.t1"/>
    <property type="gene ID" value="sdigi.contig1.g94"/>
</dbReference>
<dbReference type="InterPro" id="IPR045237">
    <property type="entry name" value="COPS7/eIF3m"/>
</dbReference>
<comment type="similarity">
    <text evidence="1">Belongs to the CSN7/EIF3M family. CSN7 subfamily.</text>
</comment>
<evidence type="ECO:0000256" key="5">
    <source>
        <dbReference type="HAMAP-Rule" id="MF_03012"/>
    </source>
</evidence>
<feature type="domain" description="PCI" evidence="6">
    <location>
        <begin position="211"/>
        <end position="374"/>
    </location>
</feature>
<keyword evidence="7" id="KW-1185">Reference proteome</keyword>
<comment type="function">
    <text evidence="5">Component of the eukaryotic translation initiation factor 3 (eIF-3) complex, which is involved in protein synthesis of a specialized repertoire of mRNAs and, together with other initiation factors, stimulates binding of mRNA and methionyl-tRNAi to the 40S ribosome. The eIF-3 complex specifically targets and initiates translation of a subset of mRNAs involved in cell proliferation.</text>
</comment>
<keyword evidence="3 5" id="KW-0396">Initiation factor</keyword>
<dbReference type="GO" id="GO:0001732">
    <property type="term" value="P:formation of cytoplasmic translation initiation complex"/>
    <property type="evidence" value="ECO:0007669"/>
    <property type="project" value="UniProtKB-UniRule"/>
</dbReference>
<dbReference type="GO" id="GO:0003743">
    <property type="term" value="F:translation initiation factor activity"/>
    <property type="evidence" value="ECO:0007669"/>
    <property type="project" value="UniProtKB-UniRule"/>
</dbReference>
<dbReference type="PANTHER" id="PTHR15350">
    <property type="entry name" value="COP9 SIGNALOSOME COMPLEX SUBUNIT 7/DENDRITIC CELL PROTEIN GA17"/>
    <property type="match status" value="1"/>
</dbReference>
<dbReference type="GO" id="GO:0033290">
    <property type="term" value="C:eukaryotic 48S preinitiation complex"/>
    <property type="evidence" value="ECO:0007669"/>
    <property type="project" value="UniProtKB-UniRule"/>
</dbReference>
<dbReference type="InterPro" id="IPR016024">
    <property type="entry name" value="ARM-type_fold"/>
</dbReference>
<dbReference type="AlphaFoldDB" id="A0A915PFR9"/>
<evidence type="ECO:0000256" key="2">
    <source>
        <dbReference type="ARBA" id="ARBA00022490"/>
    </source>
</evidence>
<dbReference type="Pfam" id="PF01399">
    <property type="entry name" value="PCI"/>
    <property type="match status" value="1"/>
</dbReference>
<organism evidence="7 8">
    <name type="scientific">Setaria digitata</name>
    <dbReference type="NCBI Taxonomy" id="48799"/>
    <lineage>
        <taxon>Eukaryota</taxon>
        <taxon>Metazoa</taxon>
        <taxon>Ecdysozoa</taxon>
        <taxon>Nematoda</taxon>
        <taxon>Chromadorea</taxon>
        <taxon>Rhabditida</taxon>
        <taxon>Spirurina</taxon>
        <taxon>Spiruromorpha</taxon>
        <taxon>Filarioidea</taxon>
        <taxon>Setariidae</taxon>
        <taxon>Setaria</taxon>
    </lineage>
</organism>
<accession>A0A915PFR9</accession>
<evidence type="ECO:0000313" key="8">
    <source>
        <dbReference type="WBParaSite" id="sdigi.contig1.g94.t1"/>
    </source>
</evidence>
<comment type="similarity">
    <text evidence="5">Belongs to the eIF-3 subunit M family.</text>
</comment>
<dbReference type="PANTHER" id="PTHR15350:SF2">
    <property type="entry name" value="EUKARYOTIC TRANSLATION INITIATION FACTOR 3 SUBUNIT M"/>
    <property type="match status" value="1"/>
</dbReference>
<evidence type="ECO:0000256" key="4">
    <source>
        <dbReference type="ARBA" id="ARBA00022917"/>
    </source>
</evidence>
<sequence>MKSSIFTALPVIVIVGYIQIVPVSFRSQDMADTKALPVFAFTDDRIQLQQLRAYMKEHGPADFNENLEELVKAIAVLGSLENEKEVEMILNSISSLIVVLTPEAAEKIIAEFCKQLSSENFKGTGWNSNASSAVRTLSNLFYAFNKHPRVQHALYVALVTLCGRARIIGDLDTSTEKLNEYILRWSLDQKQQRSLLRLIHWALIHDGRADQAAKTMTALLRTYTDADAVSAIEDARECVRTAIVDPKSFSFDHLLRLSAVQLLEKSDPLMHEVLKLFSQGTLKDYRTFVMKHPTFISEKLHVDDTFLVKKMRLLTLMDMAEKKTVIALHDLSQEVDIPENEELEEFIIEAIRMNAISGKINELKKELYVTSLQHRSFGRPQWELLRKRLIALIGSLKTSHENIKNVYTNSGTV</sequence>
<evidence type="ECO:0000256" key="3">
    <source>
        <dbReference type="ARBA" id="ARBA00022540"/>
    </source>
</evidence>
<evidence type="ECO:0000256" key="1">
    <source>
        <dbReference type="ARBA" id="ARBA00008482"/>
    </source>
</evidence>
<dbReference type="GO" id="GO:0071541">
    <property type="term" value="C:eukaryotic translation initiation factor 3 complex, eIF3m"/>
    <property type="evidence" value="ECO:0007669"/>
    <property type="project" value="UniProtKB-UniRule"/>
</dbReference>
<name>A0A915PFR9_9BILA</name>
<evidence type="ECO:0000313" key="7">
    <source>
        <dbReference type="Proteomes" id="UP000887581"/>
    </source>
</evidence>
<dbReference type="SUPFAM" id="SSF48371">
    <property type="entry name" value="ARM repeat"/>
    <property type="match status" value="1"/>
</dbReference>
<dbReference type="GO" id="GO:0016282">
    <property type="term" value="C:eukaryotic 43S preinitiation complex"/>
    <property type="evidence" value="ECO:0007669"/>
    <property type="project" value="UniProtKB-UniRule"/>
</dbReference>
<dbReference type="HAMAP" id="MF_03012">
    <property type="entry name" value="eIF3m"/>
    <property type="match status" value="1"/>
</dbReference>
<evidence type="ECO:0000259" key="6">
    <source>
        <dbReference type="PROSITE" id="PS50250"/>
    </source>
</evidence>
<dbReference type="PROSITE" id="PS50250">
    <property type="entry name" value="PCI"/>
    <property type="match status" value="1"/>
</dbReference>
<comment type="subcellular location">
    <subcellularLocation>
        <location evidence="5">Cytoplasm</location>
    </subcellularLocation>
</comment>
<dbReference type="InterPro" id="IPR000717">
    <property type="entry name" value="PCI_dom"/>
</dbReference>
<reference evidence="8" key="1">
    <citation type="submission" date="2022-11" db="UniProtKB">
        <authorList>
            <consortium name="WormBaseParasite"/>
        </authorList>
    </citation>
    <scope>IDENTIFICATION</scope>
</reference>
<proteinExistence type="inferred from homology"/>
<dbReference type="SMART" id="SM00088">
    <property type="entry name" value="PINT"/>
    <property type="match status" value="1"/>
</dbReference>
<dbReference type="InterPro" id="IPR027528">
    <property type="entry name" value="eIF3m"/>
</dbReference>
<keyword evidence="4 5" id="KW-0648">Protein biosynthesis</keyword>
<keyword evidence="2 5" id="KW-0963">Cytoplasm</keyword>
<protein>
    <recommendedName>
        <fullName evidence="5">Eukaryotic translation initiation factor 3 subunit M</fullName>
        <shortName evidence="5">eIF3m</shortName>
    </recommendedName>
</protein>
<dbReference type="Proteomes" id="UP000887581">
    <property type="component" value="Unplaced"/>
</dbReference>